<feature type="transmembrane region" description="Helical" evidence="5">
    <location>
        <begin position="29"/>
        <end position="54"/>
    </location>
</feature>
<proteinExistence type="predicted"/>
<keyword evidence="2 5" id="KW-0812">Transmembrane</keyword>
<dbReference type="Pfam" id="PF01226">
    <property type="entry name" value="Form_Nir_trans"/>
    <property type="match status" value="1"/>
</dbReference>
<reference evidence="6 7" key="1">
    <citation type="journal article" date="2014" name="PLoS Genet.">
        <title>Phylogenetically driven sequencing of extremely halophilic archaea reveals strategies for static and dynamic osmo-response.</title>
        <authorList>
            <person name="Becker E.A."/>
            <person name="Seitzer P.M."/>
            <person name="Tritt A."/>
            <person name="Larsen D."/>
            <person name="Krusor M."/>
            <person name="Yao A.I."/>
            <person name="Wu D."/>
            <person name="Madern D."/>
            <person name="Eisen J.A."/>
            <person name="Darling A.E."/>
            <person name="Facciotti M.T."/>
        </authorList>
    </citation>
    <scope>NUCLEOTIDE SEQUENCE [LARGE SCALE GENOMIC DNA]</scope>
    <source>
        <strain evidence="6 7">JCM 13891</strain>
    </source>
</reference>
<dbReference type="RefSeq" id="WP_008895353.1">
    <property type="nucleotide sequence ID" value="NZ_AOIS01000051.1"/>
</dbReference>
<evidence type="ECO:0000256" key="3">
    <source>
        <dbReference type="ARBA" id="ARBA00022989"/>
    </source>
</evidence>
<name>M0BZN8_9EURY</name>
<dbReference type="PANTHER" id="PTHR30520:SF2">
    <property type="entry name" value="INNER MEMBRANE PROTEIN YFDC"/>
    <property type="match status" value="1"/>
</dbReference>
<evidence type="ECO:0000313" key="7">
    <source>
        <dbReference type="Proteomes" id="UP000011657"/>
    </source>
</evidence>
<keyword evidence="3 5" id="KW-1133">Transmembrane helix</keyword>
<evidence type="ECO:0000256" key="4">
    <source>
        <dbReference type="ARBA" id="ARBA00023136"/>
    </source>
</evidence>
<feature type="transmembrane region" description="Helical" evidence="5">
    <location>
        <begin position="60"/>
        <end position="79"/>
    </location>
</feature>
<dbReference type="STRING" id="1227488.C477_15375"/>
<comment type="subcellular location">
    <subcellularLocation>
        <location evidence="1">Membrane</location>
        <topology evidence="1">Multi-pass membrane protein</topology>
    </subcellularLocation>
</comment>
<keyword evidence="7" id="KW-1185">Reference proteome</keyword>
<dbReference type="AlphaFoldDB" id="M0BZN8"/>
<gene>
    <name evidence="6" type="ORF">C477_15375</name>
</gene>
<evidence type="ECO:0000256" key="5">
    <source>
        <dbReference type="SAM" id="Phobius"/>
    </source>
</evidence>
<feature type="transmembrane region" description="Helical" evidence="5">
    <location>
        <begin position="156"/>
        <end position="177"/>
    </location>
</feature>
<dbReference type="PANTHER" id="PTHR30520">
    <property type="entry name" value="FORMATE TRANSPORTER-RELATED"/>
    <property type="match status" value="1"/>
</dbReference>
<dbReference type="Gene3D" id="1.20.1080.10">
    <property type="entry name" value="Glycerol uptake facilitator protein"/>
    <property type="match status" value="1"/>
</dbReference>
<evidence type="ECO:0000256" key="2">
    <source>
        <dbReference type="ARBA" id="ARBA00022692"/>
    </source>
</evidence>
<feature type="transmembrane region" description="Helical" evidence="5">
    <location>
        <begin position="189"/>
        <end position="218"/>
    </location>
</feature>
<keyword evidence="4 5" id="KW-0472">Membrane</keyword>
<dbReference type="Proteomes" id="UP000011657">
    <property type="component" value="Unassembled WGS sequence"/>
</dbReference>
<dbReference type="OrthoDB" id="176259at2157"/>
<dbReference type="InterPro" id="IPR000292">
    <property type="entry name" value="For/NO2_transpt"/>
</dbReference>
<protein>
    <submittedName>
        <fullName evidence="6">Formate/nitrite transporter</fullName>
    </submittedName>
</protein>
<comment type="caution">
    <text evidence="6">The sequence shown here is derived from an EMBL/GenBank/DDBJ whole genome shotgun (WGS) entry which is preliminary data.</text>
</comment>
<dbReference type="GO" id="GO:0005886">
    <property type="term" value="C:plasma membrane"/>
    <property type="evidence" value="ECO:0007669"/>
    <property type="project" value="TreeGrafter"/>
</dbReference>
<sequence length="266" mass="28218">MPVAPDPREIFERATEEGERRLDQSWLELVSTSFIAGFTIVFGIVALGVVDALVEPQFGAVAHIAGALAFGVGVVFLVVGRTELFNENFFDPTAKAADQDGSWLLVPLGRLWTVTFVFNLAGGFLFALVFAVDGVLPEGTAHVLGRTAEEIVHRPTAAIFASAIVGGALVSLLSYLLEAVNTVGSRITLAYVVGFLLALGPFDHVIVTAIHVFFGMLFDPVIGYWILLETITVATAGNLVGGLGLVTFTHIVQIRGARTSDGTSDS</sequence>
<dbReference type="InterPro" id="IPR023271">
    <property type="entry name" value="Aquaporin-like"/>
</dbReference>
<dbReference type="eggNOG" id="arCOG03454">
    <property type="taxonomic scope" value="Archaea"/>
</dbReference>
<feature type="transmembrane region" description="Helical" evidence="5">
    <location>
        <begin position="224"/>
        <end position="248"/>
    </location>
</feature>
<feature type="transmembrane region" description="Helical" evidence="5">
    <location>
        <begin position="111"/>
        <end position="136"/>
    </location>
</feature>
<dbReference type="GO" id="GO:0015499">
    <property type="term" value="F:formate transmembrane transporter activity"/>
    <property type="evidence" value="ECO:0007669"/>
    <property type="project" value="TreeGrafter"/>
</dbReference>
<organism evidence="6 7">
    <name type="scientific">Haloterrigena salina JCM 13891</name>
    <dbReference type="NCBI Taxonomy" id="1227488"/>
    <lineage>
        <taxon>Archaea</taxon>
        <taxon>Methanobacteriati</taxon>
        <taxon>Methanobacteriota</taxon>
        <taxon>Stenosarchaea group</taxon>
        <taxon>Halobacteria</taxon>
        <taxon>Halobacteriales</taxon>
        <taxon>Natrialbaceae</taxon>
        <taxon>Haloterrigena</taxon>
    </lineage>
</organism>
<evidence type="ECO:0000313" key="6">
    <source>
        <dbReference type="EMBL" id="ELZ16425.1"/>
    </source>
</evidence>
<dbReference type="EMBL" id="AOIS01000051">
    <property type="protein sequence ID" value="ELZ16425.1"/>
    <property type="molecule type" value="Genomic_DNA"/>
</dbReference>
<evidence type="ECO:0000256" key="1">
    <source>
        <dbReference type="ARBA" id="ARBA00004141"/>
    </source>
</evidence>
<dbReference type="PATRIC" id="fig|1227488.3.peg.3062"/>
<accession>M0BZN8</accession>